<dbReference type="SUPFAM" id="SSF48371">
    <property type="entry name" value="ARM repeat"/>
    <property type="match status" value="1"/>
</dbReference>
<proteinExistence type="inferred from homology"/>
<evidence type="ECO:0000256" key="5">
    <source>
        <dbReference type="RuleBase" id="RU368021"/>
    </source>
</evidence>
<dbReference type="Pfam" id="PF12333">
    <property type="entry name" value="Ipi1_N"/>
    <property type="match status" value="1"/>
</dbReference>
<reference evidence="8" key="1">
    <citation type="submission" date="2022-07" db="EMBL/GenBank/DDBJ databases">
        <title>Draft genome sequence of Zalerion maritima ATCC 34329, a (micro)plastics degrading marine fungus.</title>
        <authorList>
            <person name="Paco A."/>
            <person name="Goncalves M.F.M."/>
            <person name="Rocha-Santos T.A.P."/>
            <person name="Alves A."/>
        </authorList>
    </citation>
    <scope>NUCLEOTIDE SEQUENCE</scope>
    <source>
        <strain evidence="8">ATCC 34329</strain>
    </source>
</reference>
<keyword evidence="5" id="KW-0690">Ribosome biogenesis</keyword>
<evidence type="ECO:0000256" key="1">
    <source>
        <dbReference type="ARBA" id="ARBA00002355"/>
    </source>
</evidence>
<gene>
    <name evidence="8" type="ORF">MKZ38_007821</name>
</gene>
<feature type="region of interest" description="Disordered" evidence="6">
    <location>
        <begin position="1"/>
        <end position="24"/>
    </location>
</feature>
<feature type="compositionally biased region" description="Basic residues" evidence="6">
    <location>
        <begin position="1"/>
        <end position="12"/>
    </location>
</feature>
<comment type="subunit">
    <text evidence="5">Component of the RIX1 complex.</text>
</comment>
<keyword evidence="9" id="KW-1185">Reference proteome</keyword>
<evidence type="ECO:0000259" key="7">
    <source>
        <dbReference type="Pfam" id="PF12333"/>
    </source>
</evidence>
<dbReference type="EMBL" id="JAKWBI020000514">
    <property type="protein sequence ID" value="KAJ2894236.1"/>
    <property type="molecule type" value="Genomic_DNA"/>
</dbReference>
<dbReference type="AlphaFoldDB" id="A0AAD5RHR3"/>
<evidence type="ECO:0000313" key="9">
    <source>
        <dbReference type="Proteomes" id="UP001201980"/>
    </source>
</evidence>
<sequence length="388" mass="43100">MGGASAKKKKEKKKDFQKPKFKVGKTKAKASNFTDTSFKSKGKIGIQHVLFLSSITVNQLLPGADADDPIAQFKHNLSLTTSRSENQRTDGLKYLAARLEEDQPYNPVGSLQVLLKVLPLMSDSSSAVRTQLLKLLKTLPIADVKPYVEKIVLYARAAMTNLSSEISEDATAVLDWLVEVAPEEVVSAPGCWVKPLNCFVTVLRWSSYLDASSSKADAKKTRMNTAGKANGGWSAASQMGMSSAKKKQAQTRQIVVLGKFLKAGFRRPKVRPDTKSGEERLLESIYVAPREPNAFSHLNVFGQPRDEDDMMYMDRESRRRVFTKKVGKAVEKGIMEMKKEGGQVGRAANELEKVVRDGLLDGDRDIETKKVMEFGDFKYSLKGLIELW</sequence>
<dbReference type="InterPro" id="IPR016024">
    <property type="entry name" value="ARM-type_fold"/>
</dbReference>
<organism evidence="8 9">
    <name type="scientific">Zalerion maritima</name>
    <dbReference type="NCBI Taxonomy" id="339359"/>
    <lineage>
        <taxon>Eukaryota</taxon>
        <taxon>Fungi</taxon>
        <taxon>Dikarya</taxon>
        <taxon>Ascomycota</taxon>
        <taxon>Pezizomycotina</taxon>
        <taxon>Sordariomycetes</taxon>
        <taxon>Lulworthiomycetidae</taxon>
        <taxon>Lulworthiales</taxon>
        <taxon>Lulworthiaceae</taxon>
        <taxon>Zalerion</taxon>
    </lineage>
</organism>
<accession>A0AAD5RHR3</accession>
<dbReference type="GO" id="GO:0005634">
    <property type="term" value="C:nucleus"/>
    <property type="evidence" value="ECO:0007669"/>
    <property type="project" value="UniProtKB-SubCell"/>
</dbReference>
<evidence type="ECO:0000256" key="3">
    <source>
        <dbReference type="ARBA" id="ARBA00006427"/>
    </source>
</evidence>
<keyword evidence="4 5" id="KW-0539">Nucleus</keyword>
<comment type="subcellular location">
    <subcellularLocation>
        <location evidence="2 5">Nucleus</location>
    </subcellularLocation>
</comment>
<dbReference type="GO" id="GO:0120330">
    <property type="term" value="C:rixosome complex"/>
    <property type="evidence" value="ECO:0007669"/>
    <property type="project" value="UniProtKB-UniRule"/>
</dbReference>
<dbReference type="PANTHER" id="PTHR16056">
    <property type="entry name" value="REGULATOR OF MICROTUBULE DYNAMICS PROTEIN"/>
    <property type="match status" value="1"/>
</dbReference>
<comment type="similarity">
    <text evidence="3 5">Belongs to the IPI1/TEX10 family.</text>
</comment>
<dbReference type="PANTHER" id="PTHR16056:SF2">
    <property type="entry name" value="TESTIS-EXPRESSED PROTEIN 10"/>
    <property type="match status" value="1"/>
</dbReference>
<comment type="caution">
    <text evidence="8">The sequence shown here is derived from an EMBL/GenBank/DDBJ whole genome shotgun (WGS) entry which is preliminary data.</text>
</comment>
<evidence type="ECO:0000256" key="4">
    <source>
        <dbReference type="ARBA" id="ARBA00023242"/>
    </source>
</evidence>
<name>A0AAD5RHR3_9PEZI</name>
<feature type="domain" description="Pre-rRNA-processing protein Ipi1 N-terminal" evidence="7">
    <location>
        <begin position="143"/>
        <end position="261"/>
    </location>
</feature>
<dbReference type="Proteomes" id="UP001201980">
    <property type="component" value="Unassembled WGS sequence"/>
</dbReference>
<dbReference type="InterPro" id="IPR024679">
    <property type="entry name" value="Ipi1_N"/>
</dbReference>
<evidence type="ECO:0000256" key="2">
    <source>
        <dbReference type="ARBA" id="ARBA00004123"/>
    </source>
</evidence>
<dbReference type="Gene3D" id="1.25.10.10">
    <property type="entry name" value="Leucine-rich Repeat Variant"/>
    <property type="match status" value="1"/>
</dbReference>
<evidence type="ECO:0000256" key="6">
    <source>
        <dbReference type="SAM" id="MobiDB-lite"/>
    </source>
</evidence>
<dbReference type="InterPro" id="IPR011989">
    <property type="entry name" value="ARM-like"/>
</dbReference>
<evidence type="ECO:0000313" key="8">
    <source>
        <dbReference type="EMBL" id="KAJ2894236.1"/>
    </source>
</evidence>
<protein>
    <recommendedName>
        <fullName evidence="5">Pre-rRNA-processing protein</fullName>
    </recommendedName>
</protein>
<keyword evidence="5" id="KW-0698">rRNA processing</keyword>
<comment type="function">
    <text evidence="1 5">Component of the RIX1 complex required for processing of ITS2 sequences from 35S pre-rRNA.</text>
</comment>
<dbReference type="GO" id="GO:0006364">
    <property type="term" value="P:rRNA processing"/>
    <property type="evidence" value="ECO:0007669"/>
    <property type="project" value="UniProtKB-UniRule"/>
</dbReference>